<reference evidence="1 2" key="1">
    <citation type="journal article" date="2019" name="Sci. Rep.">
        <title>Orb-weaving spider Araneus ventricosus genome elucidates the spidroin gene catalogue.</title>
        <authorList>
            <person name="Kono N."/>
            <person name="Nakamura H."/>
            <person name="Ohtoshi R."/>
            <person name="Moran D.A.P."/>
            <person name="Shinohara A."/>
            <person name="Yoshida Y."/>
            <person name="Fujiwara M."/>
            <person name="Mori M."/>
            <person name="Tomita M."/>
            <person name="Arakawa K."/>
        </authorList>
    </citation>
    <scope>NUCLEOTIDE SEQUENCE [LARGE SCALE GENOMIC DNA]</scope>
</reference>
<evidence type="ECO:0000313" key="2">
    <source>
        <dbReference type="Proteomes" id="UP000499080"/>
    </source>
</evidence>
<gene>
    <name evidence="1" type="ORF">AVEN_40284_1</name>
</gene>
<sequence>MCISKTLTQPTLKDWVKAYLSQQYFMSINEEHVYQISSKSIHQYRVSCQSDKVFAPSYLRFWMSIYLTPKGFYFASEEHVYQILSNSLNRIKVHINRPFAECNSTTLSHPKLSD</sequence>
<evidence type="ECO:0000313" key="1">
    <source>
        <dbReference type="EMBL" id="GBM37335.1"/>
    </source>
</evidence>
<accession>A0A4Y2FAR5</accession>
<keyword evidence="2" id="KW-1185">Reference proteome</keyword>
<dbReference type="Proteomes" id="UP000499080">
    <property type="component" value="Unassembled WGS sequence"/>
</dbReference>
<proteinExistence type="predicted"/>
<comment type="caution">
    <text evidence="1">The sequence shown here is derived from an EMBL/GenBank/DDBJ whole genome shotgun (WGS) entry which is preliminary data.</text>
</comment>
<organism evidence="1 2">
    <name type="scientific">Araneus ventricosus</name>
    <name type="common">Orbweaver spider</name>
    <name type="synonym">Epeira ventricosa</name>
    <dbReference type="NCBI Taxonomy" id="182803"/>
    <lineage>
        <taxon>Eukaryota</taxon>
        <taxon>Metazoa</taxon>
        <taxon>Ecdysozoa</taxon>
        <taxon>Arthropoda</taxon>
        <taxon>Chelicerata</taxon>
        <taxon>Arachnida</taxon>
        <taxon>Araneae</taxon>
        <taxon>Araneomorphae</taxon>
        <taxon>Entelegynae</taxon>
        <taxon>Araneoidea</taxon>
        <taxon>Araneidae</taxon>
        <taxon>Araneus</taxon>
    </lineage>
</organism>
<dbReference type="EMBL" id="BGPR01000836">
    <property type="protein sequence ID" value="GBM37335.1"/>
    <property type="molecule type" value="Genomic_DNA"/>
</dbReference>
<protein>
    <submittedName>
        <fullName evidence="1">Uncharacterized protein</fullName>
    </submittedName>
</protein>
<name>A0A4Y2FAR5_ARAVE</name>
<dbReference type="AlphaFoldDB" id="A0A4Y2FAR5"/>